<proteinExistence type="predicted"/>
<dbReference type="EMBL" id="JAGKQH010000005">
    <property type="protein sequence ID" value="KAG6599431.1"/>
    <property type="molecule type" value="Genomic_DNA"/>
</dbReference>
<dbReference type="Proteomes" id="UP000685013">
    <property type="component" value="Chromosome 5"/>
</dbReference>
<protein>
    <submittedName>
        <fullName evidence="1">Uncharacterized protein</fullName>
    </submittedName>
</protein>
<name>A0AAV6NLI3_9ROSI</name>
<feature type="non-terminal residue" evidence="1">
    <location>
        <position position="159"/>
    </location>
</feature>
<comment type="caution">
    <text evidence="1">The sequence shown here is derived from an EMBL/GenBank/DDBJ whole genome shotgun (WGS) entry which is preliminary data.</text>
</comment>
<evidence type="ECO:0000313" key="2">
    <source>
        <dbReference type="Proteomes" id="UP000685013"/>
    </source>
</evidence>
<organism evidence="1 2">
    <name type="scientific">Cucurbita argyrosperma subsp. sororia</name>
    <dbReference type="NCBI Taxonomy" id="37648"/>
    <lineage>
        <taxon>Eukaryota</taxon>
        <taxon>Viridiplantae</taxon>
        <taxon>Streptophyta</taxon>
        <taxon>Embryophyta</taxon>
        <taxon>Tracheophyta</taxon>
        <taxon>Spermatophyta</taxon>
        <taxon>Magnoliopsida</taxon>
        <taxon>eudicotyledons</taxon>
        <taxon>Gunneridae</taxon>
        <taxon>Pentapetalae</taxon>
        <taxon>rosids</taxon>
        <taxon>fabids</taxon>
        <taxon>Cucurbitales</taxon>
        <taxon>Cucurbitaceae</taxon>
        <taxon>Cucurbiteae</taxon>
        <taxon>Cucurbita</taxon>
    </lineage>
</organism>
<feature type="non-terminal residue" evidence="1">
    <location>
        <position position="1"/>
    </location>
</feature>
<accession>A0AAV6NLI3</accession>
<sequence>MHSIVAAAHRRQQRSAATLPAIDEDRTGSTDVIISDSTRVVQLRLTHMANRVKEDEKNERIIRGSSETAGESPVHQLQQSVVLLAWSRFSFFEILVPRKEGPQYVSAQLSGTFVCTTCSGIQVRKRTFMKPGETDTYQGEVLLVAEVVSDWRREDRFGN</sequence>
<keyword evidence="2" id="KW-1185">Reference proteome</keyword>
<reference evidence="1 2" key="1">
    <citation type="journal article" date="2021" name="Hortic Res">
        <title>The domestication of Cucurbita argyrosperma as revealed by the genome of its wild relative.</title>
        <authorList>
            <person name="Barrera-Redondo J."/>
            <person name="Sanchez-de la Vega G."/>
            <person name="Aguirre-Liguori J.A."/>
            <person name="Castellanos-Morales G."/>
            <person name="Gutierrez-Guerrero Y.T."/>
            <person name="Aguirre-Dugua X."/>
            <person name="Aguirre-Planter E."/>
            <person name="Tenaillon M.I."/>
            <person name="Lira-Saade R."/>
            <person name="Eguiarte L.E."/>
        </authorList>
    </citation>
    <scope>NUCLEOTIDE SEQUENCE [LARGE SCALE GENOMIC DNA]</scope>
    <source>
        <strain evidence="1">JBR-2021</strain>
    </source>
</reference>
<dbReference type="AlphaFoldDB" id="A0AAV6NLI3"/>
<gene>
    <name evidence="1" type="ORF">SDJN03_09209</name>
</gene>
<evidence type="ECO:0000313" key="1">
    <source>
        <dbReference type="EMBL" id="KAG6599431.1"/>
    </source>
</evidence>